<feature type="transmembrane region" description="Helical" evidence="5">
    <location>
        <begin position="207"/>
        <end position="227"/>
    </location>
</feature>
<protein>
    <submittedName>
        <fullName evidence="6">Uncharacterized protein</fullName>
    </submittedName>
</protein>
<accession>A0A2N1PQ74</accession>
<feature type="repeat" description="TPR" evidence="3">
    <location>
        <begin position="1080"/>
        <end position="1113"/>
    </location>
</feature>
<gene>
    <name evidence="6" type="ORF">CVV64_08975</name>
</gene>
<dbReference type="InterPro" id="IPR011990">
    <property type="entry name" value="TPR-like_helical_dom_sf"/>
</dbReference>
<dbReference type="Pfam" id="PF14559">
    <property type="entry name" value="TPR_19"/>
    <property type="match status" value="1"/>
</dbReference>
<dbReference type="InterPro" id="IPR006597">
    <property type="entry name" value="Sel1-like"/>
</dbReference>
<name>A0A2N1PQ74_9BACT</name>
<organism evidence="6 7">
    <name type="scientific">Candidatus Wallbacteria bacterium HGW-Wallbacteria-1</name>
    <dbReference type="NCBI Taxonomy" id="2013854"/>
    <lineage>
        <taxon>Bacteria</taxon>
        <taxon>Candidatus Walliibacteriota</taxon>
    </lineage>
</organism>
<comment type="caution">
    <text evidence="6">The sequence shown here is derived from an EMBL/GenBank/DDBJ whole genome shotgun (WGS) entry which is preliminary data.</text>
</comment>
<dbReference type="InterPro" id="IPR019734">
    <property type="entry name" value="TPR_rpt"/>
</dbReference>
<dbReference type="InterPro" id="IPR051012">
    <property type="entry name" value="CellSynth/LPSAsmb/PSIAsmb"/>
</dbReference>
<evidence type="ECO:0000313" key="7">
    <source>
        <dbReference type="Proteomes" id="UP000233256"/>
    </source>
</evidence>
<keyword evidence="2 3" id="KW-0802">TPR repeat</keyword>
<feature type="transmembrane region" description="Helical" evidence="5">
    <location>
        <begin position="43"/>
        <end position="60"/>
    </location>
</feature>
<evidence type="ECO:0000256" key="4">
    <source>
        <dbReference type="SAM" id="MobiDB-lite"/>
    </source>
</evidence>
<dbReference type="SMART" id="SM00386">
    <property type="entry name" value="HAT"/>
    <property type="match status" value="4"/>
</dbReference>
<dbReference type="InterPro" id="IPR003107">
    <property type="entry name" value="HAT"/>
</dbReference>
<dbReference type="EMBL" id="PGXC01000005">
    <property type="protein sequence ID" value="PKK90486.1"/>
    <property type="molecule type" value="Genomic_DNA"/>
</dbReference>
<evidence type="ECO:0000313" key="6">
    <source>
        <dbReference type="EMBL" id="PKK90486.1"/>
    </source>
</evidence>
<feature type="repeat" description="TPR" evidence="3">
    <location>
        <begin position="365"/>
        <end position="398"/>
    </location>
</feature>
<dbReference type="SUPFAM" id="SSF81901">
    <property type="entry name" value="HCP-like"/>
    <property type="match status" value="1"/>
</dbReference>
<proteinExistence type="predicted"/>
<evidence type="ECO:0000256" key="1">
    <source>
        <dbReference type="ARBA" id="ARBA00022737"/>
    </source>
</evidence>
<reference evidence="6 7" key="1">
    <citation type="journal article" date="2017" name="ISME J.">
        <title>Potential for microbial H2 and metal transformations associated with novel bacteria and archaea in deep terrestrial subsurface sediments.</title>
        <authorList>
            <person name="Hernsdorf A.W."/>
            <person name="Amano Y."/>
            <person name="Miyakawa K."/>
            <person name="Ise K."/>
            <person name="Suzuki Y."/>
            <person name="Anantharaman K."/>
            <person name="Probst A."/>
            <person name="Burstein D."/>
            <person name="Thomas B.C."/>
            <person name="Banfield J.F."/>
        </authorList>
    </citation>
    <scope>NUCLEOTIDE SEQUENCE [LARGE SCALE GENOMIC DNA]</scope>
    <source>
        <strain evidence="6">HGW-Wallbacteria-1</strain>
    </source>
</reference>
<keyword evidence="5" id="KW-0472">Membrane</keyword>
<keyword evidence="5" id="KW-0812">Transmembrane</keyword>
<feature type="repeat" description="TPR" evidence="3">
    <location>
        <begin position="535"/>
        <end position="568"/>
    </location>
</feature>
<dbReference type="Pfam" id="PF00515">
    <property type="entry name" value="TPR_1"/>
    <property type="match status" value="1"/>
</dbReference>
<dbReference type="Pfam" id="PF13432">
    <property type="entry name" value="TPR_16"/>
    <property type="match status" value="5"/>
</dbReference>
<evidence type="ECO:0000256" key="2">
    <source>
        <dbReference type="ARBA" id="ARBA00022803"/>
    </source>
</evidence>
<feature type="repeat" description="TPR" evidence="3">
    <location>
        <begin position="252"/>
        <end position="285"/>
    </location>
</feature>
<feature type="region of interest" description="Disordered" evidence="4">
    <location>
        <begin position="324"/>
        <end position="343"/>
    </location>
</feature>
<feature type="repeat" description="TPR" evidence="3">
    <location>
        <begin position="1349"/>
        <end position="1382"/>
    </location>
</feature>
<evidence type="ECO:0000256" key="3">
    <source>
        <dbReference type="PROSITE-ProRule" id="PRU00339"/>
    </source>
</evidence>
<dbReference type="PROSITE" id="PS50005">
    <property type="entry name" value="TPR"/>
    <property type="match status" value="7"/>
</dbReference>
<feature type="transmembrane region" description="Helical" evidence="5">
    <location>
        <begin position="80"/>
        <end position="97"/>
    </location>
</feature>
<dbReference type="SMART" id="SM00671">
    <property type="entry name" value="SEL1"/>
    <property type="match status" value="6"/>
</dbReference>
<dbReference type="PANTHER" id="PTHR45586">
    <property type="entry name" value="TPR REPEAT-CONTAINING PROTEIN PA4667"/>
    <property type="match status" value="1"/>
</dbReference>
<evidence type="ECO:0000256" key="5">
    <source>
        <dbReference type="SAM" id="Phobius"/>
    </source>
</evidence>
<feature type="region of interest" description="Disordered" evidence="4">
    <location>
        <begin position="153"/>
        <end position="192"/>
    </location>
</feature>
<sequence>MTRKILEEQWIRHNLKNPGLAALLSFLIMGLGQIYNGQLDKGLLLLFMEMGLLVAGAAFSMETQYSRAFVEAFSGTGLDFLVGALTAAFLLLWIYSVKDAHRGALMTYLALDPNFVPPAGTVFTLAAPLAENSSEPDEYGNSRLSGVSMNSLPMAGGMDPEQSDAMTAHSSSPMSSQSAESGIGKSGNSSVPADSRDMIVEYAYGKLAIAGFVLVLIAGGIGIFLGLSTGFRAKDRQIRKGIQRAEASPEDVTATKELGRLYMKYGDMDGAEQVFRRALMMKPDDVEIHVNLGNALQARGQTREAQSEFMKAAVLTSRAGRRAQEHISGQTIESTGKDGSGEVSQGSLAMIQDWMAAIKHNPTNVEAYYNLGIIYRQEGLLDEADYSLRKAIELDPSNLEAYLELASVLEAGDDIPGSVKCLERVYRERPEDTNLIRQLSRQYAAMDDFGRSLELTERLLINNPGDTDALRSLADLCDTTLQYDKGLAALDRLLEFAPGDVQALRKRASLCLKLHDTKGFISAFRELARQLPEDMQILRRLGQVLFEQGDTQGAREIYEKLAKLDSSSVDVYLKLADIYRRIRDLDAETLALEKGLKIDPSNPFFLKTLGDIYYRTGRNYDAVVVLEKFSARGSSDISVLRRLARLYSRVGDEKNEISTLEKLLSINSRDKEAADRLVAIHRRKREFVVVEDFYRKMLDLNPSDPEAHRNLANHYETIGNIEEAARVYKSLADLLTGEERKPIIEKIAILNERLGHQDLQQAALVELISMDPLATGHMKSLAAILKKKGDAGGQEKLFQKILAVDPSDEAALRELSDLKSAAGDRTGELECLQRLTLICPGDGEILLRAGRLSSETGKVQDACSYLDRAVRAGKASEALPLLADALEKTDDFPGLIRTLREICSLRPADPVFQRRLGNALLKSGDTVAAVEALEKAWNMAREDQETTNAYLKVCLDLRDTSRMIKVYEVMASMNPLDMEITASLATLHGQQGDTERARELWRRVRNLDRGNRAANENLLTMALARDELSEALEIIEDLQKSEPSRRDLVILKANLCMESGFVDKGVAILEDLLRKDPANLEALKASGDHFMKVHDYSRAIVMFERAAEQEPAEMGIRLGKAMMHSGDVKGALKAVRKAVDKGNESTEALILLARLYHASGKSGEANTTVERALVKEPENRSALLEMASLLHEQKKYKDGLSFVKRILGMDSGCLDAIVLGARMAGQSGMLQLEIEYLSKAVELAPEVGEYHFMLGQALKKNGDLKLGYSHLARASKLEPGLEYFMELARTAMLLSDFKNGLKSWEEALALEPLNPVALYGAGIAAVNLGEISRARECFATLIKVDGKNNLAHESLGNIYYNDRDFDKSTVFFRKAIDLKPREHGPYFKLGMALWELGKYSDARKVFLNLASLSGAPEALKKQARVMAEKMAATIKTRDAGSN</sequence>
<dbReference type="GO" id="GO:0006396">
    <property type="term" value="P:RNA processing"/>
    <property type="evidence" value="ECO:0007669"/>
    <property type="project" value="InterPro"/>
</dbReference>
<feature type="repeat" description="TPR" evidence="3">
    <location>
        <begin position="569"/>
        <end position="602"/>
    </location>
</feature>
<dbReference type="PANTHER" id="PTHR45586:SF1">
    <property type="entry name" value="LIPOPOLYSACCHARIDE ASSEMBLY PROTEIN B"/>
    <property type="match status" value="1"/>
</dbReference>
<keyword evidence="5" id="KW-1133">Transmembrane helix</keyword>
<dbReference type="SUPFAM" id="SSF48452">
    <property type="entry name" value="TPR-like"/>
    <property type="match status" value="4"/>
</dbReference>
<keyword evidence="1" id="KW-0677">Repeat</keyword>
<feature type="compositionally biased region" description="Low complexity" evidence="4">
    <location>
        <begin position="170"/>
        <end position="181"/>
    </location>
</feature>
<feature type="repeat" description="TPR" evidence="3">
    <location>
        <begin position="1146"/>
        <end position="1179"/>
    </location>
</feature>
<dbReference type="PROSITE" id="PS50293">
    <property type="entry name" value="TPR_REGION"/>
    <property type="match status" value="2"/>
</dbReference>
<dbReference type="Proteomes" id="UP000233256">
    <property type="component" value="Unassembled WGS sequence"/>
</dbReference>
<dbReference type="SMART" id="SM00028">
    <property type="entry name" value="TPR"/>
    <property type="match status" value="21"/>
</dbReference>
<dbReference type="Gene3D" id="1.25.40.10">
    <property type="entry name" value="Tetratricopeptide repeat domain"/>
    <property type="match status" value="7"/>
</dbReference>